<keyword evidence="6 10" id="KW-0812">Transmembrane</keyword>
<evidence type="ECO:0000256" key="4">
    <source>
        <dbReference type="ARBA" id="ARBA00022676"/>
    </source>
</evidence>
<keyword evidence="3" id="KW-0337">GPI-anchor biosynthesis</keyword>
<evidence type="ECO:0000256" key="5">
    <source>
        <dbReference type="ARBA" id="ARBA00022679"/>
    </source>
</evidence>
<sequence>MITRSARRDALLLWFGSRAGLLVSTLLGVTLGDYTDKWRKWDATLFITIAEHGYDGEPGRPPDQGLPAFFPGLPMLMRLVHLVIPDWSAAGLLISLVAGAVAMVALARLAEIEGADGWVAVLGLLLFPMAVFLAAGYSESLFLAFAIPAWLAARQGRWPQAVALAAGASCVRITGLFLAVALVVEFGTGLFTGRERARRAGWLVVPFVPLMAYSYYHYGRTGDWLAWKHAQEAGWGRDFEWPWEAWQTTWRSAMGSDDFAVAFRMEIAGALVAFAVLVWLLVLRRWSELVYTGTQAGALMTSAYYLSIPRSLLLWFPLWVLFAKVATRRAWVIALYGLVSGPLMFLNAARYLSGAWAG</sequence>
<comment type="pathway">
    <text evidence="2">Glycolipid biosynthesis; glycosylphosphatidylinositol-anchor biosynthesis.</text>
</comment>
<gene>
    <name evidence="11" type="ORF">ETD85_30655</name>
</gene>
<comment type="caution">
    <text evidence="11">The sequence shown here is derived from an EMBL/GenBank/DDBJ whole genome shotgun (WGS) entry which is preliminary data.</text>
</comment>
<evidence type="ECO:0000256" key="10">
    <source>
        <dbReference type="SAM" id="Phobius"/>
    </source>
</evidence>
<accession>A0A5S4GAC7</accession>
<evidence type="ECO:0000256" key="7">
    <source>
        <dbReference type="ARBA" id="ARBA00022824"/>
    </source>
</evidence>
<keyword evidence="5" id="KW-0808">Transferase</keyword>
<proteinExistence type="predicted"/>
<dbReference type="Pfam" id="PF04188">
    <property type="entry name" value="Mannosyl_trans2"/>
    <property type="match status" value="1"/>
</dbReference>
<reference evidence="11 12" key="1">
    <citation type="submission" date="2019-05" db="EMBL/GenBank/DDBJ databases">
        <title>Draft genome sequence of Nonomuraea zeae DSM 100528.</title>
        <authorList>
            <person name="Saricaoglu S."/>
            <person name="Isik K."/>
        </authorList>
    </citation>
    <scope>NUCLEOTIDE SEQUENCE [LARGE SCALE GENOMIC DNA]</scope>
    <source>
        <strain evidence="11 12">DSM 100528</strain>
    </source>
</reference>
<dbReference type="InterPro" id="IPR007315">
    <property type="entry name" value="PIG-V/Gpi18"/>
</dbReference>
<dbReference type="RefSeq" id="WP_138693283.1">
    <property type="nucleotide sequence ID" value="NZ_JBHSAZ010000002.1"/>
</dbReference>
<feature type="transmembrane region" description="Helical" evidence="10">
    <location>
        <begin position="12"/>
        <end position="31"/>
    </location>
</feature>
<feature type="transmembrane region" description="Helical" evidence="10">
    <location>
        <begin position="329"/>
        <end position="349"/>
    </location>
</feature>
<evidence type="ECO:0008006" key="13">
    <source>
        <dbReference type="Google" id="ProtNLM"/>
    </source>
</evidence>
<dbReference type="GO" id="GO:0004376">
    <property type="term" value="F:GPI mannosyltransferase activity"/>
    <property type="evidence" value="ECO:0007669"/>
    <property type="project" value="InterPro"/>
</dbReference>
<feature type="transmembrane region" description="Helical" evidence="10">
    <location>
        <begin position="303"/>
        <end position="323"/>
    </location>
</feature>
<feature type="transmembrane region" description="Helical" evidence="10">
    <location>
        <begin position="87"/>
        <end position="106"/>
    </location>
</feature>
<dbReference type="AlphaFoldDB" id="A0A5S4GAC7"/>
<name>A0A5S4GAC7_9ACTN</name>
<dbReference type="EMBL" id="VCKX01000109">
    <property type="protein sequence ID" value="TMR29968.1"/>
    <property type="molecule type" value="Genomic_DNA"/>
</dbReference>
<dbReference type="GO" id="GO:0016020">
    <property type="term" value="C:membrane"/>
    <property type="evidence" value="ECO:0007669"/>
    <property type="project" value="GOC"/>
</dbReference>
<evidence type="ECO:0000256" key="8">
    <source>
        <dbReference type="ARBA" id="ARBA00022989"/>
    </source>
</evidence>
<evidence type="ECO:0000256" key="3">
    <source>
        <dbReference type="ARBA" id="ARBA00022502"/>
    </source>
</evidence>
<keyword evidence="8 10" id="KW-1133">Transmembrane helix</keyword>
<organism evidence="11 12">
    <name type="scientific">Nonomuraea zeae</name>
    <dbReference type="NCBI Taxonomy" id="1642303"/>
    <lineage>
        <taxon>Bacteria</taxon>
        <taxon>Bacillati</taxon>
        <taxon>Actinomycetota</taxon>
        <taxon>Actinomycetes</taxon>
        <taxon>Streptosporangiales</taxon>
        <taxon>Streptosporangiaceae</taxon>
        <taxon>Nonomuraea</taxon>
    </lineage>
</organism>
<dbReference type="PANTHER" id="PTHR12468">
    <property type="entry name" value="GPI MANNOSYLTRANSFERASE 2"/>
    <property type="match status" value="1"/>
</dbReference>
<dbReference type="OrthoDB" id="151635at2"/>
<feature type="transmembrane region" description="Helical" evidence="10">
    <location>
        <begin position="261"/>
        <end position="282"/>
    </location>
</feature>
<evidence type="ECO:0000313" key="11">
    <source>
        <dbReference type="EMBL" id="TMR29968.1"/>
    </source>
</evidence>
<evidence type="ECO:0000256" key="9">
    <source>
        <dbReference type="ARBA" id="ARBA00023136"/>
    </source>
</evidence>
<protein>
    <recommendedName>
        <fullName evidence="13">Glycosyltransferase family 39 protein</fullName>
    </recommendedName>
</protein>
<comment type="subcellular location">
    <subcellularLocation>
        <location evidence="1">Endoplasmic reticulum membrane</location>
        <topology evidence="1">Multi-pass membrane protein</topology>
    </subcellularLocation>
</comment>
<feature type="transmembrane region" description="Helical" evidence="10">
    <location>
        <begin position="118"/>
        <end position="151"/>
    </location>
</feature>
<evidence type="ECO:0000256" key="2">
    <source>
        <dbReference type="ARBA" id="ARBA00004687"/>
    </source>
</evidence>
<feature type="transmembrane region" description="Helical" evidence="10">
    <location>
        <begin position="200"/>
        <end position="218"/>
    </location>
</feature>
<keyword evidence="9 10" id="KW-0472">Membrane</keyword>
<evidence type="ECO:0000256" key="6">
    <source>
        <dbReference type="ARBA" id="ARBA00022692"/>
    </source>
</evidence>
<evidence type="ECO:0000256" key="1">
    <source>
        <dbReference type="ARBA" id="ARBA00004477"/>
    </source>
</evidence>
<dbReference type="PANTHER" id="PTHR12468:SF2">
    <property type="entry name" value="GPI MANNOSYLTRANSFERASE 2"/>
    <property type="match status" value="1"/>
</dbReference>
<keyword evidence="12" id="KW-1185">Reference proteome</keyword>
<dbReference type="GO" id="GO:0006506">
    <property type="term" value="P:GPI anchor biosynthetic process"/>
    <property type="evidence" value="ECO:0007669"/>
    <property type="project" value="UniProtKB-UniPathway"/>
</dbReference>
<feature type="transmembrane region" description="Helical" evidence="10">
    <location>
        <begin position="163"/>
        <end position="188"/>
    </location>
</feature>
<dbReference type="GO" id="GO:0000009">
    <property type="term" value="F:alpha-1,6-mannosyltransferase activity"/>
    <property type="evidence" value="ECO:0007669"/>
    <property type="project" value="InterPro"/>
</dbReference>
<evidence type="ECO:0000313" key="12">
    <source>
        <dbReference type="Proteomes" id="UP000306628"/>
    </source>
</evidence>
<dbReference type="Proteomes" id="UP000306628">
    <property type="component" value="Unassembled WGS sequence"/>
</dbReference>
<dbReference type="GO" id="GO:0031501">
    <property type="term" value="C:mannosyltransferase complex"/>
    <property type="evidence" value="ECO:0007669"/>
    <property type="project" value="TreeGrafter"/>
</dbReference>
<keyword evidence="4" id="KW-0328">Glycosyltransferase</keyword>
<keyword evidence="7" id="KW-0256">Endoplasmic reticulum</keyword>
<dbReference type="UniPathway" id="UPA00196"/>